<organism evidence="3 4">
    <name type="scientific">Candidatus Protochlamydia naegleriophila</name>
    <dbReference type="NCBI Taxonomy" id="389348"/>
    <lineage>
        <taxon>Bacteria</taxon>
        <taxon>Pseudomonadati</taxon>
        <taxon>Chlamydiota</taxon>
        <taxon>Chlamydiia</taxon>
        <taxon>Parachlamydiales</taxon>
        <taxon>Parachlamydiaceae</taxon>
        <taxon>Candidatus Protochlamydia</taxon>
    </lineage>
</organism>
<evidence type="ECO:0000256" key="1">
    <source>
        <dbReference type="HAMAP-Rule" id="MF_00771"/>
    </source>
</evidence>
<dbReference type="InterPro" id="IPR015947">
    <property type="entry name" value="PUA-like_sf"/>
</dbReference>
<dbReference type="KEGG" id="pnl:PNK_0501"/>
<dbReference type="PATRIC" id="fig|389348.3.peg.553"/>
<dbReference type="STRING" id="389348.PNK_0501"/>
<evidence type="ECO:0000313" key="4">
    <source>
        <dbReference type="Proteomes" id="UP000069902"/>
    </source>
</evidence>
<dbReference type="AlphaFoldDB" id="A0A0U5EQ58"/>
<evidence type="ECO:0000259" key="2">
    <source>
        <dbReference type="Pfam" id="PF01878"/>
    </source>
</evidence>
<dbReference type="Gene3D" id="3.10.590.10">
    <property type="entry name" value="ph1033 like domains"/>
    <property type="match status" value="1"/>
</dbReference>
<gene>
    <name evidence="3" type="ORF">PNK_0501</name>
</gene>
<dbReference type="InterPro" id="IPR002740">
    <property type="entry name" value="EVE_domain"/>
</dbReference>
<dbReference type="Pfam" id="PF01878">
    <property type="entry name" value="EVE"/>
    <property type="match status" value="1"/>
</dbReference>
<reference evidence="4" key="1">
    <citation type="submission" date="2015-09" db="EMBL/GenBank/DDBJ databases">
        <authorList>
            <person name="Bertelli C."/>
        </authorList>
    </citation>
    <scope>NUCLEOTIDE SEQUENCE [LARGE SCALE GENOMIC DNA]</scope>
    <source>
        <strain evidence="4">KNic</strain>
    </source>
</reference>
<accession>A0A0U5EQ58</accession>
<evidence type="ECO:0000313" key="3">
    <source>
        <dbReference type="EMBL" id="CUI16129.1"/>
    </source>
</evidence>
<dbReference type="Proteomes" id="UP000069902">
    <property type="component" value="Chromosome cPNK"/>
</dbReference>
<dbReference type="EMBL" id="LN879502">
    <property type="protein sequence ID" value="CUI16129.1"/>
    <property type="molecule type" value="Genomic_DNA"/>
</dbReference>
<dbReference type="NCBIfam" id="NF002616">
    <property type="entry name" value="PRK02268.1-2"/>
    <property type="match status" value="1"/>
</dbReference>
<dbReference type="RefSeq" id="WP_059060090.1">
    <property type="nucleotide sequence ID" value="NZ_LN879502.1"/>
</dbReference>
<dbReference type="SUPFAM" id="SSF88697">
    <property type="entry name" value="PUA domain-like"/>
    <property type="match status" value="1"/>
</dbReference>
<dbReference type="CDD" id="cd21132">
    <property type="entry name" value="EVE-like"/>
    <property type="match status" value="1"/>
</dbReference>
<dbReference type="HAMAP" id="MF_00771">
    <property type="entry name" value="UPF0310"/>
    <property type="match status" value="1"/>
</dbReference>
<keyword evidence="4" id="KW-1185">Reference proteome</keyword>
<comment type="similarity">
    <text evidence="1">Belongs to the UPF0310 family.</text>
</comment>
<dbReference type="InterPro" id="IPR022996">
    <property type="entry name" value="UPF0310"/>
</dbReference>
<protein>
    <recommendedName>
        <fullName evidence="1">UPF0310 protein PNK_0501</fullName>
    </recommendedName>
</protein>
<dbReference type="InParanoid" id="A0A0U5EQ58"/>
<name>A0A0U5EQ58_9BACT</name>
<sequence>MTNYWMAVASSEHVKRGIEGGFCQVCHGKSAPLKLMRPDDWIAYYSPTEEFGGSKPCRKITAIGRINANEPYSFQMSETFIPWRRDVTFYAANEVAFEPLIEELSFIQDKRRWGFPFRRGCFKIPASDFKFIAAQMGIILA</sequence>
<proteinExistence type="inferred from homology"/>
<feature type="domain" description="EVE" evidence="2">
    <location>
        <begin position="3"/>
        <end position="134"/>
    </location>
</feature>